<keyword evidence="4 7" id="KW-1133">Transmembrane helix</keyword>
<feature type="compositionally biased region" description="Basic and acidic residues" evidence="6">
    <location>
        <begin position="1"/>
        <end position="15"/>
    </location>
</feature>
<feature type="transmembrane region" description="Helical" evidence="7">
    <location>
        <begin position="396"/>
        <end position="415"/>
    </location>
</feature>
<evidence type="ECO:0000256" key="5">
    <source>
        <dbReference type="ARBA" id="ARBA00023136"/>
    </source>
</evidence>
<feature type="region of interest" description="Disordered" evidence="6">
    <location>
        <begin position="1"/>
        <end position="25"/>
    </location>
</feature>
<proteinExistence type="predicted"/>
<evidence type="ECO:0000313" key="9">
    <source>
        <dbReference type="EMBL" id="PMD48030.1"/>
    </source>
</evidence>
<dbReference type="InterPro" id="IPR020846">
    <property type="entry name" value="MFS_dom"/>
</dbReference>
<sequence>MATQQEKPENFRQESVENDVAGLEKPSVERVETVDALTPDLENRGAIKGDDSDGRVNWTTKQVLATLFLSGLYVGSQLPLFFVGGSLAFIANDIGGAVIEAWMPISYSLSLAAVAPFCGYLQDLFGRRNITLAGGTVLCVGIIVVATAHSIGAAITGMAIAGAGAAIGELTALAGTAELVPVSKRGLYLALVTLFVLPFCPWPMYTQLLAHYSTWRWGLWICLIYNGIAVAGIAAFYFPESHLRSHGKSTRSILASIDYVGAALSIIGLTLFLVGLTSGGFTHPWSSAYVLCTMLIGFVLIVLFVLWEWKLAKVPMIPRELFAGQRIVGMAFLVAFVAGMYYYSLINFFPIVYESVYNPAPVQVGLKGLGPGLSVTFGAVAVNSLLSIWKGHNRELLLVSAIIMTAFGGALATTTPDNPKTTVALGTIAGFGVGGVLVPAATIAITVCPDDLIATCVALSLSIRVIGGSIGYAIYYNIFINKITANLPKYVGLYAIEAGLPVSSAKQFVELALTAPQELATVPIPGLTFAVIEAAELGAKWAYAESLKYVWYTSIAFGALSIVACIFLGDISKYMTNRIAADIRH</sequence>
<feature type="transmembrane region" description="Helical" evidence="7">
    <location>
        <begin position="130"/>
        <end position="148"/>
    </location>
</feature>
<dbReference type="PROSITE" id="PS50850">
    <property type="entry name" value="MFS"/>
    <property type="match status" value="1"/>
</dbReference>
<feature type="transmembrane region" description="Helical" evidence="7">
    <location>
        <begin position="287"/>
        <end position="307"/>
    </location>
</feature>
<keyword evidence="2" id="KW-0813">Transport</keyword>
<evidence type="ECO:0000256" key="7">
    <source>
        <dbReference type="SAM" id="Phobius"/>
    </source>
</evidence>
<dbReference type="AlphaFoldDB" id="A0A2J6SB96"/>
<dbReference type="PANTHER" id="PTHR23501">
    <property type="entry name" value="MAJOR FACILITATOR SUPERFAMILY"/>
    <property type="match status" value="1"/>
</dbReference>
<feature type="transmembrane region" description="Helical" evidence="7">
    <location>
        <begin position="549"/>
        <end position="569"/>
    </location>
</feature>
<dbReference type="Proteomes" id="UP000235786">
    <property type="component" value="Unassembled WGS sequence"/>
</dbReference>
<evidence type="ECO:0000256" key="2">
    <source>
        <dbReference type="ARBA" id="ARBA00022448"/>
    </source>
</evidence>
<evidence type="ECO:0000313" key="10">
    <source>
        <dbReference type="Proteomes" id="UP000235786"/>
    </source>
</evidence>
<keyword evidence="3 7" id="KW-0812">Transmembrane</keyword>
<evidence type="ECO:0000256" key="6">
    <source>
        <dbReference type="SAM" id="MobiDB-lite"/>
    </source>
</evidence>
<dbReference type="GO" id="GO:0005886">
    <property type="term" value="C:plasma membrane"/>
    <property type="evidence" value="ECO:0007669"/>
    <property type="project" value="TreeGrafter"/>
</dbReference>
<evidence type="ECO:0000259" key="8">
    <source>
        <dbReference type="PROSITE" id="PS50850"/>
    </source>
</evidence>
<keyword evidence="5 7" id="KW-0472">Membrane</keyword>
<dbReference type="GO" id="GO:0022857">
    <property type="term" value="F:transmembrane transporter activity"/>
    <property type="evidence" value="ECO:0007669"/>
    <property type="project" value="InterPro"/>
</dbReference>
<comment type="subcellular location">
    <subcellularLocation>
        <location evidence="1">Membrane</location>
        <topology evidence="1">Multi-pass membrane protein</topology>
    </subcellularLocation>
</comment>
<feature type="transmembrane region" description="Helical" evidence="7">
    <location>
        <begin position="101"/>
        <end position="121"/>
    </location>
</feature>
<dbReference type="OrthoDB" id="4161376at2759"/>
<dbReference type="InterPro" id="IPR010573">
    <property type="entry name" value="MFS_Str1/Tri12-like"/>
</dbReference>
<evidence type="ECO:0000256" key="1">
    <source>
        <dbReference type="ARBA" id="ARBA00004141"/>
    </source>
</evidence>
<gene>
    <name evidence="9" type="ORF">L207DRAFT_446795</name>
</gene>
<evidence type="ECO:0000256" key="4">
    <source>
        <dbReference type="ARBA" id="ARBA00022989"/>
    </source>
</evidence>
<feature type="transmembrane region" description="Helical" evidence="7">
    <location>
        <begin position="369"/>
        <end position="389"/>
    </location>
</feature>
<accession>A0A2J6SB96</accession>
<feature type="domain" description="Major facilitator superfamily (MFS) profile" evidence="8">
    <location>
        <begin position="63"/>
        <end position="573"/>
    </location>
</feature>
<dbReference type="Pfam" id="PF06609">
    <property type="entry name" value="TRI12"/>
    <property type="match status" value="1"/>
</dbReference>
<feature type="transmembrane region" description="Helical" evidence="7">
    <location>
        <begin position="217"/>
        <end position="238"/>
    </location>
</feature>
<organism evidence="9 10">
    <name type="scientific">Hyaloscypha variabilis (strain UAMH 11265 / GT02V1 / F)</name>
    <name type="common">Meliniomyces variabilis</name>
    <dbReference type="NCBI Taxonomy" id="1149755"/>
    <lineage>
        <taxon>Eukaryota</taxon>
        <taxon>Fungi</taxon>
        <taxon>Dikarya</taxon>
        <taxon>Ascomycota</taxon>
        <taxon>Pezizomycotina</taxon>
        <taxon>Leotiomycetes</taxon>
        <taxon>Helotiales</taxon>
        <taxon>Hyaloscyphaceae</taxon>
        <taxon>Hyaloscypha</taxon>
        <taxon>Hyaloscypha variabilis</taxon>
    </lineage>
</organism>
<dbReference type="InterPro" id="IPR036259">
    <property type="entry name" value="MFS_trans_sf"/>
</dbReference>
<feature type="transmembrane region" description="Helical" evidence="7">
    <location>
        <begin position="327"/>
        <end position="349"/>
    </location>
</feature>
<dbReference type="EMBL" id="KZ613937">
    <property type="protein sequence ID" value="PMD48030.1"/>
    <property type="molecule type" value="Genomic_DNA"/>
</dbReference>
<keyword evidence="10" id="KW-1185">Reference proteome</keyword>
<feature type="transmembrane region" description="Helical" evidence="7">
    <location>
        <begin position="63"/>
        <end position="89"/>
    </location>
</feature>
<evidence type="ECO:0000256" key="3">
    <source>
        <dbReference type="ARBA" id="ARBA00022692"/>
    </source>
</evidence>
<name>A0A2J6SB96_HYAVF</name>
<dbReference type="PANTHER" id="PTHR23501:SF109">
    <property type="entry name" value="MAJOR FACILITATOR SUPERFAMILY (MFS) PROFILE DOMAIN-CONTAINING PROTEIN-RELATED"/>
    <property type="match status" value="1"/>
</dbReference>
<reference evidence="9 10" key="1">
    <citation type="submission" date="2016-04" db="EMBL/GenBank/DDBJ databases">
        <title>A degradative enzymes factory behind the ericoid mycorrhizal symbiosis.</title>
        <authorList>
            <consortium name="DOE Joint Genome Institute"/>
            <person name="Martino E."/>
            <person name="Morin E."/>
            <person name="Grelet G."/>
            <person name="Kuo A."/>
            <person name="Kohler A."/>
            <person name="Daghino S."/>
            <person name="Barry K."/>
            <person name="Choi C."/>
            <person name="Cichocki N."/>
            <person name="Clum A."/>
            <person name="Copeland A."/>
            <person name="Hainaut M."/>
            <person name="Haridas S."/>
            <person name="Labutti K."/>
            <person name="Lindquist E."/>
            <person name="Lipzen A."/>
            <person name="Khouja H.-R."/>
            <person name="Murat C."/>
            <person name="Ohm R."/>
            <person name="Olson A."/>
            <person name="Spatafora J."/>
            <person name="Veneault-Fourrey C."/>
            <person name="Henrissat B."/>
            <person name="Grigoriev I."/>
            <person name="Martin F."/>
            <person name="Perotto S."/>
        </authorList>
    </citation>
    <scope>NUCLEOTIDE SEQUENCE [LARGE SCALE GENOMIC DNA]</scope>
    <source>
        <strain evidence="9 10">F</strain>
    </source>
</reference>
<feature type="transmembrane region" description="Helical" evidence="7">
    <location>
        <begin position="421"/>
        <end position="445"/>
    </location>
</feature>
<dbReference type="SUPFAM" id="SSF103473">
    <property type="entry name" value="MFS general substrate transporter"/>
    <property type="match status" value="1"/>
</dbReference>
<feature type="transmembrane region" description="Helical" evidence="7">
    <location>
        <begin position="186"/>
        <end position="205"/>
    </location>
</feature>
<protein>
    <submittedName>
        <fullName evidence="9">Putative major facilitator superfamily transporter</fullName>
    </submittedName>
</protein>
<feature type="transmembrane region" description="Helical" evidence="7">
    <location>
        <begin position="259"/>
        <end position="281"/>
    </location>
</feature>
<feature type="transmembrane region" description="Helical" evidence="7">
    <location>
        <begin position="154"/>
        <end position="174"/>
    </location>
</feature>
<feature type="transmembrane region" description="Helical" evidence="7">
    <location>
        <begin position="452"/>
        <end position="475"/>
    </location>
</feature>
<dbReference type="Gene3D" id="1.20.1250.20">
    <property type="entry name" value="MFS general substrate transporter like domains"/>
    <property type="match status" value="2"/>
</dbReference>